<dbReference type="AlphaFoldDB" id="A0A644UHY9"/>
<dbReference type="Pfam" id="PF00359">
    <property type="entry name" value="PTS_EIIA_2"/>
    <property type="match status" value="1"/>
</dbReference>
<dbReference type="PANTHER" id="PTHR47738:SF1">
    <property type="entry name" value="NITROGEN REGULATORY PROTEIN"/>
    <property type="match status" value="1"/>
</dbReference>
<proteinExistence type="predicted"/>
<dbReference type="SUPFAM" id="SSF55804">
    <property type="entry name" value="Phoshotransferase/anion transport protein"/>
    <property type="match status" value="1"/>
</dbReference>
<dbReference type="InterPro" id="IPR051541">
    <property type="entry name" value="PTS_SugarTrans_NitroReg"/>
</dbReference>
<accession>A0A644UHY9</accession>
<evidence type="ECO:0000259" key="1">
    <source>
        <dbReference type="PROSITE" id="PS51094"/>
    </source>
</evidence>
<dbReference type="InterPro" id="IPR002178">
    <property type="entry name" value="PTS_EIIA_type-2_dom"/>
</dbReference>
<dbReference type="EMBL" id="VSSQ01000118">
    <property type="protein sequence ID" value="MPL78626.1"/>
    <property type="molecule type" value="Genomic_DNA"/>
</dbReference>
<organism evidence="2">
    <name type="scientific">bioreactor metagenome</name>
    <dbReference type="NCBI Taxonomy" id="1076179"/>
    <lineage>
        <taxon>unclassified sequences</taxon>
        <taxon>metagenomes</taxon>
        <taxon>ecological metagenomes</taxon>
    </lineage>
</organism>
<dbReference type="PROSITE" id="PS51094">
    <property type="entry name" value="PTS_EIIA_TYPE_2"/>
    <property type="match status" value="1"/>
</dbReference>
<evidence type="ECO:0000313" key="2">
    <source>
        <dbReference type="EMBL" id="MPL78626.1"/>
    </source>
</evidence>
<gene>
    <name evidence="2" type="ORF">SDC9_24496</name>
</gene>
<comment type="caution">
    <text evidence="2">The sequence shown here is derived from an EMBL/GenBank/DDBJ whole genome shotgun (WGS) entry which is preliminary data.</text>
</comment>
<sequence>MNQKNPFLAALRLGNVVNNVKGLKPEDILQAFIKVLHLPKQIDKMSLGDALVERESLASTAIGYGYALPHPRNRILNDERDAIIAIAYLENPIEWGSPDGRPVEVLFLILSGGDWQHLSFISDAATLVNDARFRDFMARKPQKDQIIAYISGL</sequence>
<protein>
    <recommendedName>
        <fullName evidence="1">PTS EIIA type-2 domain-containing protein</fullName>
    </recommendedName>
</protein>
<dbReference type="Gene3D" id="3.40.930.10">
    <property type="entry name" value="Mannitol-specific EII, Chain A"/>
    <property type="match status" value="1"/>
</dbReference>
<feature type="domain" description="PTS EIIA type-2" evidence="1">
    <location>
        <begin position="9"/>
        <end position="153"/>
    </location>
</feature>
<reference evidence="2" key="1">
    <citation type="submission" date="2019-08" db="EMBL/GenBank/DDBJ databases">
        <authorList>
            <person name="Kucharzyk K."/>
            <person name="Murdoch R.W."/>
            <person name="Higgins S."/>
            <person name="Loffler F."/>
        </authorList>
    </citation>
    <scope>NUCLEOTIDE SEQUENCE</scope>
</reference>
<dbReference type="PANTHER" id="PTHR47738">
    <property type="entry name" value="PTS SYSTEM FRUCTOSE-LIKE EIIA COMPONENT-RELATED"/>
    <property type="match status" value="1"/>
</dbReference>
<name>A0A644UHY9_9ZZZZ</name>
<dbReference type="InterPro" id="IPR016152">
    <property type="entry name" value="PTrfase/Anion_transptr"/>
</dbReference>
<dbReference type="GO" id="GO:0030295">
    <property type="term" value="F:protein kinase activator activity"/>
    <property type="evidence" value="ECO:0007669"/>
    <property type="project" value="TreeGrafter"/>
</dbReference>